<feature type="transmembrane region" description="Helical" evidence="7">
    <location>
        <begin position="43"/>
        <end position="63"/>
    </location>
</feature>
<feature type="transmembrane region" description="Helical" evidence="7">
    <location>
        <begin position="186"/>
        <end position="207"/>
    </location>
</feature>
<evidence type="ECO:0000256" key="2">
    <source>
        <dbReference type="ARBA" id="ARBA00009784"/>
    </source>
</evidence>
<dbReference type="GO" id="GO:0005886">
    <property type="term" value="C:plasma membrane"/>
    <property type="evidence" value="ECO:0007669"/>
    <property type="project" value="UniProtKB-SubCell"/>
</dbReference>
<evidence type="ECO:0000313" key="9">
    <source>
        <dbReference type="Proteomes" id="UP000031830"/>
    </source>
</evidence>
<sequence>MILGVKIAIILKFIISLFAIINPFSLAGIYLDTVKQSDQKEKNTIIFTMILAFLAILSLMVWFGNDILSIFGINQDAFRTGGGVIVLFFGLRILGVLAQPVSDTTVKSVSARDLAVVPLAIPLLAGPGTIATVITDSHEYFATIESKVIANLCLLFVAIVLWLFFRYLPKISAFLGEHTIDVISKIMGLMLVAISVEMIFDGIKGFFY</sequence>
<dbReference type="PANTHER" id="PTHR33508:SF1">
    <property type="entry name" value="UPF0056 MEMBRANE PROTEIN YHCE"/>
    <property type="match status" value="1"/>
</dbReference>
<evidence type="ECO:0000256" key="7">
    <source>
        <dbReference type="RuleBase" id="RU362048"/>
    </source>
</evidence>
<comment type="subcellular location">
    <subcellularLocation>
        <location evidence="1 7">Cell membrane</location>
        <topology evidence="1 7">Multi-pass membrane protein</topology>
    </subcellularLocation>
</comment>
<dbReference type="KEGG" id="fpz:LA55_346"/>
<dbReference type="NCBIfam" id="TIGR00427">
    <property type="entry name" value="NAAT family transporter"/>
    <property type="match status" value="1"/>
</dbReference>
<feature type="transmembrane region" description="Helical" evidence="7">
    <location>
        <begin position="6"/>
        <end position="31"/>
    </location>
</feature>
<dbReference type="Pfam" id="PF01914">
    <property type="entry name" value="MarC"/>
    <property type="match status" value="1"/>
</dbReference>
<dbReference type="OrthoDB" id="21094at2"/>
<evidence type="ECO:0000256" key="4">
    <source>
        <dbReference type="ARBA" id="ARBA00022692"/>
    </source>
</evidence>
<dbReference type="PANTHER" id="PTHR33508">
    <property type="entry name" value="UPF0056 MEMBRANE PROTEIN YHCE"/>
    <property type="match status" value="1"/>
</dbReference>
<comment type="similarity">
    <text evidence="2 7">Belongs to the UPF0056 (MarC) family.</text>
</comment>
<accession>A0A0B6D0G7</accession>
<evidence type="ECO:0000256" key="3">
    <source>
        <dbReference type="ARBA" id="ARBA00022475"/>
    </source>
</evidence>
<evidence type="ECO:0000256" key="5">
    <source>
        <dbReference type="ARBA" id="ARBA00022989"/>
    </source>
</evidence>
<keyword evidence="6 7" id="KW-0472">Membrane</keyword>
<dbReference type="Proteomes" id="UP000031830">
    <property type="component" value="Chromosome"/>
</dbReference>
<gene>
    <name evidence="8" type="ORF">LA55_346</name>
</gene>
<dbReference type="AlphaFoldDB" id="A0A0B6D0G7"/>
<feature type="transmembrane region" description="Helical" evidence="7">
    <location>
        <begin position="146"/>
        <end position="165"/>
    </location>
</feature>
<dbReference type="STRING" id="28110.KU46_874"/>
<keyword evidence="4 7" id="KW-0812">Transmembrane</keyword>
<feature type="transmembrane region" description="Helical" evidence="7">
    <location>
        <begin position="83"/>
        <end position="102"/>
    </location>
</feature>
<evidence type="ECO:0000256" key="1">
    <source>
        <dbReference type="ARBA" id="ARBA00004651"/>
    </source>
</evidence>
<organism evidence="8 9">
    <name type="scientific">Francisella philomiragia</name>
    <dbReference type="NCBI Taxonomy" id="28110"/>
    <lineage>
        <taxon>Bacteria</taxon>
        <taxon>Pseudomonadati</taxon>
        <taxon>Pseudomonadota</taxon>
        <taxon>Gammaproteobacteria</taxon>
        <taxon>Thiotrichales</taxon>
        <taxon>Francisellaceae</taxon>
        <taxon>Francisella</taxon>
    </lineage>
</organism>
<feature type="transmembrane region" description="Helical" evidence="7">
    <location>
        <begin position="114"/>
        <end position="134"/>
    </location>
</feature>
<evidence type="ECO:0000313" key="8">
    <source>
        <dbReference type="EMBL" id="AJI52336.1"/>
    </source>
</evidence>
<reference evidence="8 9" key="1">
    <citation type="journal article" date="2015" name="Genome Announc.">
        <title>Genome sequencing of 18 francisella strains to aid in assay development and testing.</title>
        <authorList>
            <person name="Johnson S.L."/>
            <person name="Daligault H.E."/>
            <person name="Davenport K.W."/>
            <person name="Coyne S.R."/>
            <person name="Frey K.G."/>
            <person name="Koroleva G.I."/>
            <person name="Broomall S.M."/>
            <person name="Bishop-Lilly K.A."/>
            <person name="Bruce D.C."/>
            <person name="Chertkov O."/>
            <person name="Freitas T."/>
            <person name="Jaissle J."/>
            <person name="Ladner J.T."/>
            <person name="Rosenzweig C.N."/>
            <person name="Gibbons H.S."/>
            <person name="Palacios G.F."/>
            <person name="Redden C.L."/>
            <person name="Xu Y."/>
            <person name="Minogue T.D."/>
            <person name="Chain P.S."/>
        </authorList>
    </citation>
    <scope>NUCLEOTIDE SEQUENCE [LARGE SCALE GENOMIC DNA]</scope>
    <source>
        <strain evidence="8 9">GA01-2794</strain>
    </source>
</reference>
<name>A0A0B6D0G7_9GAMM</name>
<keyword evidence="3" id="KW-1003">Cell membrane</keyword>
<dbReference type="EMBL" id="CP009440">
    <property type="protein sequence ID" value="AJI52336.1"/>
    <property type="molecule type" value="Genomic_DNA"/>
</dbReference>
<keyword evidence="5 7" id="KW-1133">Transmembrane helix</keyword>
<dbReference type="InterPro" id="IPR002771">
    <property type="entry name" value="Multi_antbiot-R_MarC"/>
</dbReference>
<evidence type="ECO:0000256" key="6">
    <source>
        <dbReference type="ARBA" id="ARBA00023136"/>
    </source>
</evidence>
<proteinExistence type="inferred from homology"/>
<protein>
    <recommendedName>
        <fullName evidence="7">UPF0056 membrane protein</fullName>
    </recommendedName>
</protein>